<dbReference type="SUPFAM" id="SSF53720">
    <property type="entry name" value="ALDH-like"/>
    <property type="match status" value="1"/>
</dbReference>
<evidence type="ECO:0000313" key="1">
    <source>
        <dbReference type="EMBL" id="VAW30169.1"/>
    </source>
</evidence>
<feature type="non-terminal residue" evidence="1">
    <location>
        <position position="1"/>
    </location>
</feature>
<name>A0A3B0UZX6_9ZZZZ</name>
<dbReference type="EMBL" id="UOEU01000030">
    <property type="protein sequence ID" value="VAW30169.1"/>
    <property type="molecule type" value="Genomic_DNA"/>
</dbReference>
<protein>
    <submittedName>
        <fullName evidence="1">Acetaldehyde dehydrogenase @ Acetaldehyde dehydrogenase, ethanolamine utilization cluster</fullName>
        <ecNumber evidence="1">1.2.1.10</ecNumber>
    </submittedName>
</protein>
<dbReference type="Gene3D" id="3.40.309.10">
    <property type="entry name" value="Aldehyde Dehydrogenase, Chain A, domain 2"/>
    <property type="match status" value="1"/>
</dbReference>
<gene>
    <name evidence="1" type="ORF">MNBD_CHLOROFLEXI01-2030</name>
</gene>
<organism evidence="1">
    <name type="scientific">hydrothermal vent metagenome</name>
    <dbReference type="NCBI Taxonomy" id="652676"/>
    <lineage>
        <taxon>unclassified sequences</taxon>
        <taxon>metagenomes</taxon>
        <taxon>ecological metagenomes</taxon>
    </lineage>
</organism>
<proteinExistence type="predicted"/>
<dbReference type="GO" id="GO:0008774">
    <property type="term" value="F:acetaldehyde dehydrogenase (acetylating) activity"/>
    <property type="evidence" value="ECO:0007669"/>
    <property type="project" value="UniProtKB-EC"/>
</dbReference>
<accession>A0A3B0UZX6</accession>
<dbReference type="EC" id="1.2.1.10" evidence="1"/>
<dbReference type="AlphaFoldDB" id="A0A3B0UZX6"/>
<dbReference type="InterPro" id="IPR016161">
    <property type="entry name" value="Ald_DH/histidinol_DH"/>
</dbReference>
<reference evidence="1" key="1">
    <citation type="submission" date="2018-06" db="EMBL/GenBank/DDBJ databases">
        <authorList>
            <person name="Zhirakovskaya E."/>
        </authorList>
    </citation>
    <scope>NUCLEOTIDE SEQUENCE</scope>
</reference>
<dbReference type="InterPro" id="IPR016163">
    <property type="entry name" value="Ald_DH_C"/>
</dbReference>
<sequence>VTTKDRGPRKYADMNKAFIGKNASVLLAEIGISAGSEVRQIVVEVPEDHPAVWSEQMMPIMPVVRMPNADAAIDLAIAAEHGFRHTAVMHSKNLDNLSRMAREMDCSIFVKNGPCLAGLGYGGEGFCSFTIASPTGEGITGPRSFSRLRRCTLVDSFRIV</sequence>
<keyword evidence="1" id="KW-0560">Oxidoreductase</keyword>